<comment type="caution">
    <text evidence="11">The sequence shown here is derived from an EMBL/GenBank/DDBJ whole genome shotgun (WGS) entry which is preliminary data.</text>
</comment>
<evidence type="ECO:0000256" key="9">
    <source>
        <dbReference type="HAMAP-Rule" id="MF_01148"/>
    </source>
</evidence>
<dbReference type="Gene3D" id="3.60.110.10">
    <property type="entry name" value="Carbon-nitrogen hydrolase"/>
    <property type="match status" value="1"/>
</dbReference>
<dbReference type="InterPro" id="IPR045378">
    <property type="entry name" value="LNT_N"/>
</dbReference>
<comment type="catalytic activity">
    <reaction evidence="9">
        <text>N-terminal S-1,2-diacyl-sn-glyceryl-L-cysteinyl-[lipoprotein] + a glycerophospholipid = N-acyl-S-1,2-diacyl-sn-glyceryl-L-cysteinyl-[lipoprotein] + a 2-acyl-sn-glycero-3-phospholipid + H(+)</text>
        <dbReference type="Rhea" id="RHEA:48228"/>
        <dbReference type="Rhea" id="RHEA-COMP:14681"/>
        <dbReference type="Rhea" id="RHEA-COMP:14684"/>
        <dbReference type="ChEBI" id="CHEBI:15378"/>
        <dbReference type="ChEBI" id="CHEBI:136912"/>
        <dbReference type="ChEBI" id="CHEBI:140656"/>
        <dbReference type="ChEBI" id="CHEBI:140657"/>
        <dbReference type="ChEBI" id="CHEBI:140660"/>
        <dbReference type="EC" id="2.3.1.269"/>
    </reaction>
</comment>
<evidence type="ECO:0000259" key="10">
    <source>
        <dbReference type="PROSITE" id="PS50263"/>
    </source>
</evidence>
<reference evidence="11 12" key="1">
    <citation type="submission" date="2018-05" db="EMBL/GenBank/DDBJ databases">
        <title>Zavarzinia sp. HR-AS.</title>
        <authorList>
            <person name="Lee Y."/>
            <person name="Jeon C.O."/>
        </authorList>
    </citation>
    <scope>NUCLEOTIDE SEQUENCE [LARGE SCALE GENOMIC DNA]</scope>
    <source>
        <strain evidence="11 12">HR-AS</strain>
    </source>
</reference>
<evidence type="ECO:0000256" key="2">
    <source>
        <dbReference type="ARBA" id="ARBA00010065"/>
    </source>
</evidence>
<sequence length="516" mass="54073">MDRIAQGIAGLSGWRRALVAFLAGAISTLAMPPLGLWPALFVGFPVLVLLLEGAGSTRRAFFAGWWWAYGHFVAGLYWIGIALLVDPERFAWLLPFADLGLPIVFALFPAAAAALAYRIGRRGPALVLALAGCWVLGEYARGHVLTGFPWNPLAAIWIETPVMAQGAALAGSLGLGGVTALVAGLPALLPRPAAGRAAAFALALGIVAGCLAFGYARLPDGPAPRHEPAVTIRLVQGNIDQQQKHSPAALIGNLNRHLDLSRRPTKDGVPPRVVIWPETALPYRLDIDPKLPELLGGLVPADGVALIGAVRVEEDAANGLRAWNSLHAIAGDGRLLATYDKHHLVPFGEYLPMRGLLGLIGLDKLAVGAVDFSAGAGPVALHLPGLPMPLPLICYEAIFPEAGFALDARPDWLVNVTNDAWFGTSSGPPQHLAQARLRAIEQGLPLARAANTGISALVDPFGRVEQALPLGVAGVIDGTLPAPLAPTPFARFGIAIALGLAALFLASSMTIRRITA</sequence>
<feature type="transmembrane region" description="Helical" evidence="9">
    <location>
        <begin position="124"/>
        <end position="142"/>
    </location>
</feature>
<dbReference type="GO" id="GO:0016410">
    <property type="term" value="F:N-acyltransferase activity"/>
    <property type="evidence" value="ECO:0007669"/>
    <property type="project" value="UniProtKB-UniRule"/>
</dbReference>
<evidence type="ECO:0000313" key="11">
    <source>
        <dbReference type="EMBL" id="PWR24502.1"/>
    </source>
</evidence>
<keyword evidence="4 9" id="KW-0808">Transferase</keyword>
<feature type="transmembrane region" description="Helical" evidence="9">
    <location>
        <begin position="66"/>
        <end position="85"/>
    </location>
</feature>
<name>A0A317ED18_9PROT</name>
<comment type="function">
    <text evidence="9">Catalyzes the phospholipid dependent N-acylation of the N-terminal cysteine of apolipoprotein, the last step in lipoprotein maturation.</text>
</comment>
<evidence type="ECO:0000256" key="7">
    <source>
        <dbReference type="ARBA" id="ARBA00023136"/>
    </source>
</evidence>
<keyword evidence="12" id="KW-1185">Reference proteome</keyword>
<dbReference type="PANTHER" id="PTHR38686">
    <property type="entry name" value="APOLIPOPROTEIN N-ACYLTRANSFERASE"/>
    <property type="match status" value="1"/>
</dbReference>
<evidence type="ECO:0000256" key="1">
    <source>
        <dbReference type="ARBA" id="ARBA00004651"/>
    </source>
</evidence>
<dbReference type="InterPro" id="IPR004563">
    <property type="entry name" value="Apolipo_AcylTrfase"/>
</dbReference>
<dbReference type="Proteomes" id="UP000245461">
    <property type="component" value="Unassembled WGS sequence"/>
</dbReference>
<dbReference type="SUPFAM" id="SSF56317">
    <property type="entry name" value="Carbon-nitrogen hydrolase"/>
    <property type="match status" value="1"/>
</dbReference>
<dbReference type="PANTHER" id="PTHR38686:SF1">
    <property type="entry name" value="APOLIPOPROTEIN N-ACYLTRANSFERASE"/>
    <property type="match status" value="1"/>
</dbReference>
<evidence type="ECO:0000313" key="12">
    <source>
        <dbReference type="Proteomes" id="UP000245461"/>
    </source>
</evidence>
<feature type="transmembrane region" description="Helical" evidence="9">
    <location>
        <begin position="91"/>
        <end position="117"/>
    </location>
</feature>
<feature type="transmembrane region" description="Helical" evidence="9">
    <location>
        <begin position="197"/>
        <end position="216"/>
    </location>
</feature>
<dbReference type="AlphaFoldDB" id="A0A317ED18"/>
<feature type="transmembrane region" description="Helical" evidence="9">
    <location>
        <begin position="162"/>
        <end position="185"/>
    </location>
</feature>
<comment type="pathway">
    <text evidence="9">Protein modification; lipoprotein biosynthesis (N-acyl transfer).</text>
</comment>
<dbReference type="OrthoDB" id="9804277at2"/>
<dbReference type="NCBIfam" id="TIGR00546">
    <property type="entry name" value="lnt"/>
    <property type="match status" value="1"/>
</dbReference>
<feature type="transmembrane region" description="Helical" evidence="9">
    <location>
        <begin position="489"/>
        <end position="511"/>
    </location>
</feature>
<dbReference type="InterPro" id="IPR003010">
    <property type="entry name" value="C-N_Hydrolase"/>
</dbReference>
<keyword evidence="7 9" id="KW-0472">Membrane</keyword>
<dbReference type="InterPro" id="IPR036526">
    <property type="entry name" value="C-N_Hydrolase_sf"/>
</dbReference>
<dbReference type="EC" id="2.3.1.269" evidence="9"/>
<keyword evidence="11" id="KW-0449">Lipoprotein</keyword>
<protein>
    <recommendedName>
        <fullName evidence="9">Apolipoprotein N-acyltransferase</fullName>
        <shortName evidence="9">ALP N-acyltransferase</shortName>
        <ecNumber evidence="9">2.3.1.269</ecNumber>
    </recommendedName>
</protein>
<keyword evidence="3 9" id="KW-1003">Cell membrane</keyword>
<proteinExistence type="inferred from homology"/>
<keyword evidence="6 9" id="KW-1133">Transmembrane helix</keyword>
<evidence type="ECO:0000256" key="5">
    <source>
        <dbReference type="ARBA" id="ARBA00022692"/>
    </source>
</evidence>
<feature type="transmembrane region" description="Helical" evidence="9">
    <location>
        <begin position="12"/>
        <end position="30"/>
    </location>
</feature>
<evidence type="ECO:0000256" key="8">
    <source>
        <dbReference type="ARBA" id="ARBA00023315"/>
    </source>
</evidence>
<evidence type="ECO:0000256" key="6">
    <source>
        <dbReference type="ARBA" id="ARBA00022989"/>
    </source>
</evidence>
<comment type="similarity">
    <text evidence="2 9">Belongs to the CN hydrolase family. Apolipoprotein N-acyltransferase subfamily.</text>
</comment>
<dbReference type="EMBL" id="QGLE01000003">
    <property type="protein sequence ID" value="PWR24502.1"/>
    <property type="molecule type" value="Genomic_DNA"/>
</dbReference>
<comment type="subcellular location">
    <subcellularLocation>
        <location evidence="1 9">Cell membrane</location>
        <topology evidence="1 9">Multi-pass membrane protein</topology>
    </subcellularLocation>
</comment>
<dbReference type="GO" id="GO:0042158">
    <property type="term" value="P:lipoprotein biosynthetic process"/>
    <property type="evidence" value="ECO:0007669"/>
    <property type="project" value="UniProtKB-UniRule"/>
</dbReference>
<organism evidence="11 12">
    <name type="scientific">Zavarzinia aquatilis</name>
    <dbReference type="NCBI Taxonomy" id="2211142"/>
    <lineage>
        <taxon>Bacteria</taxon>
        <taxon>Pseudomonadati</taxon>
        <taxon>Pseudomonadota</taxon>
        <taxon>Alphaproteobacteria</taxon>
        <taxon>Rhodospirillales</taxon>
        <taxon>Zavarziniaceae</taxon>
        <taxon>Zavarzinia</taxon>
    </lineage>
</organism>
<dbReference type="GO" id="GO:0005886">
    <property type="term" value="C:plasma membrane"/>
    <property type="evidence" value="ECO:0007669"/>
    <property type="project" value="UniProtKB-SubCell"/>
</dbReference>
<keyword evidence="5 9" id="KW-0812">Transmembrane</keyword>
<evidence type="ECO:0000256" key="4">
    <source>
        <dbReference type="ARBA" id="ARBA00022679"/>
    </source>
</evidence>
<dbReference type="Pfam" id="PF00795">
    <property type="entry name" value="CN_hydrolase"/>
    <property type="match status" value="1"/>
</dbReference>
<evidence type="ECO:0000256" key="3">
    <source>
        <dbReference type="ARBA" id="ARBA00022475"/>
    </source>
</evidence>
<dbReference type="Pfam" id="PF20154">
    <property type="entry name" value="LNT_N"/>
    <property type="match status" value="1"/>
</dbReference>
<keyword evidence="8 9" id="KW-0012">Acyltransferase</keyword>
<dbReference type="PROSITE" id="PS50263">
    <property type="entry name" value="CN_HYDROLASE"/>
    <property type="match status" value="1"/>
</dbReference>
<dbReference type="RefSeq" id="WP_109903992.1">
    <property type="nucleotide sequence ID" value="NZ_QGLE01000003.1"/>
</dbReference>
<dbReference type="CDD" id="cd07571">
    <property type="entry name" value="ALP_N-acyl_transferase"/>
    <property type="match status" value="1"/>
</dbReference>
<feature type="transmembrane region" description="Helical" evidence="9">
    <location>
        <begin position="36"/>
        <end position="54"/>
    </location>
</feature>
<dbReference type="UniPathway" id="UPA00666"/>
<dbReference type="HAMAP" id="MF_01148">
    <property type="entry name" value="Lnt"/>
    <property type="match status" value="1"/>
</dbReference>
<accession>A0A317ED18</accession>
<gene>
    <name evidence="9 11" type="primary">lnt</name>
    <name evidence="11" type="ORF">DKG74_06770</name>
</gene>
<feature type="domain" description="CN hydrolase" evidence="10">
    <location>
        <begin position="235"/>
        <end position="482"/>
    </location>
</feature>